<accession>B3FJP2</accession>
<evidence type="ECO:0000313" key="3">
    <source>
        <dbReference type="Proteomes" id="UP000002421"/>
    </source>
</evidence>
<dbReference type="EMBL" id="EU197055">
    <property type="protein sequence ID" value="ABY63207.1"/>
    <property type="molecule type" value="Genomic_DNA"/>
</dbReference>
<keyword evidence="3" id="KW-1185">Reference proteome</keyword>
<sequence>MAIPSLADIKATVSAAEIAPYEADITAHLETAGTVEYLETAPAAMIVRTYPGKVITPQGIEALKAALTAAGWLTPTVVNGHEIPASGIGVNTQQPRPQVTVTFKPPAATPPEPDTGG</sequence>
<dbReference type="Proteomes" id="UP000002421">
    <property type="component" value="Segment"/>
</dbReference>
<feature type="compositionally biased region" description="Polar residues" evidence="1">
    <location>
        <begin position="89"/>
        <end position="101"/>
    </location>
</feature>
<gene>
    <name evidence="2" type="ORF">201phi2-1p382</name>
</gene>
<protein>
    <submittedName>
        <fullName evidence="2">Virion structural protein</fullName>
    </submittedName>
</protein>
<proteinExistence type="predicted"/>
<dbReference type="KEGG" id="vg:6372517"/>
<evidence type="ECO:0000313" key="2">
    <source>
        <dbReference type="EMBL" id="ABY63207.1"/>
    </source>
</evidence>
<organism evidence="2 3">
    <name type="scientific">Pseudomonas phage 201phi2-1</name>
    <name type="common">Pseudomonas chlororaphis phage 201phi2-1</name>
    <dbReference type="NCBI Taxonomy" id="198110"/>
    <lineage>
        <taxon>Viruses</taxon>
        <taxon>Duplodnaviria</taxon>
        <taxon>Heunggongvirae</taxon>
        <taxon>Uroviricota</taxon>
        <taxon>Caudoviricetes</taxon>
        <taxon>Chimalliviridae</taxon>
        <taxon>Serwervirus</taxon>
        <taxon>Serwervirus 201phi21</taxon>
    </lineage>
</organism>
<feature type="compositionally biased region" description="Pro residues" evidence="1">
    <location>
        <begin position="107"/>
        <end position="117"/>
    </location>
</feature>
<organismHost>
    <name type="scientific">Pseudomonas chlororaphis</name>
    <dbReference type="NCBI Taxonomy" id="587753"/>
</organismHost>
<evidence type="ECO:0000256" key="1">
    <source>
        <dbReference type="SAM" id="MobiDB-lite"/>
    </source>
</evidence>
<name>B3FJP2_BP201</name>
<reference evidence="2 3" key="1">
    <citation type="journal article" date="2008" name="Virology">
        <title>Characterization of Pseudomonas chlororaphis myovirus 201varphi2-1 via genomic sequencing, mass spectrometry, and electron microscopy.</title>
        <authorList>
            <person name="Thomas J.A."/>
            <person name="Rolando M.R."/>
            <person name="Carroll C.A."/>
            <person name="Shen P.S."/>
            <person name="Belnap D.M."/>
            <person name="Weintraub S.T."/>
            <person name="Serwer P."/>
            <person name="Hardies S.C."/>
        </authorList>
    </citation>
    <scope>NUCLEOTIDE SEQUENCE</scope>
</reference>
<feature type="region of interest" description="Disordered" evidence="1">
    <location>
        <begin position="86"/>
        <end position="117"/>
    </location>
</feature>
<dbReference type="RefSeq" id="YP_001957103.1">
    <property type="nucleotide sequence ID" value="NC_010821.1"/>
</dbReference>